<dbReference type="Proteomes" id="UP000315252">
    <property type="component" value="Unassembled WGS sequence"/>
</dbReference>
<dbReference type="InterPro" id="IPR013424">
    <property type="entry name" value="Ice-binding_C"/>
</dbReference>
<evidence type="ECO:0000259" key="2">
    <source>
        <dbReference type="Pfam" id="PF07589"/>
    </source>
</evidence>
<dbReference type="NCBIfam" id="TIGR02595">
    <property type="entry name" value="PEP_CTERM"/>
    <property type="match status" value="1"/>
</dbReference>
<organism evidence="3 4">
    <name type="scientific">Denitrobaculum tricleocarpae</name>
    <dbReference type="NCBI Taxonomy" id="2591009"/>
    <lineage>
        <taxon>Bacteria</taxon>
        <taxon>Pseudomonadati</taxon>
        <taxon>Pseudomonadota</taxon>
        <taxon>Alphaproteobacteria</taxon>
        <taxon>Rhodospirillales</taxon>
        <taxon>Rhodospirillaceae</taxon>
        <taxon>Denitrobaculum</taxon>
    </lineage>
</organism>
<protein>
    <submittedName>
        <fullName evidence="3">PEP-CTERM sorting domain-containing protein</fullName>
    </submittedName>
</protein>
<dbReference type="AlphaFoldDB" id="A0A545TP27"/>
<sequence length="234" mass="24510">MKRLFALGFTTVFLLCGASATHALPLTPDDVSVAACDGSATCIDVNGGAGVIPLTATGTATVDIDILFGPRIVLGDPGSGPPPFPGFPSPPNPWEITLTFATTSGNADITWPQEDGDLMFTGLDGGASDISVFADNIFDRPLLLDAGILTWRFDVSQEQAGLFPGLGFLDIHFNNVQFDLDDNATLTLQQVRIDPSVPDIVDVPDIVAVPEPATLALFGFGLAGLGIARRRRSA</sequence>
<evidence type="ECO:0000313" key="4">
    <source>
        <dbReference type="Proteomes" id="UP000315252"/>
    </source>
</evidence>
<dbReference type="EMBL" id="VHSH01000005">
    <property type="protein sequence ID" value="TQV78975.1"/>
    <property type="molecule type" value="Genomic_DNA"/>
</dbReference>
<dbReference type="Pfam" id="PF07589">
    <property type="entry name" value="PEP-CTERM"/>
    <property type="match status" value="1"/>
</dbReference>
<accession>A0A545TP27</accession>
<evidence type="ECO:0000256" key="1">
    <source>
        <dbReference type="SAM" id="SignalP"/>
    </source>
</evidence>
<feature type="domain" description="Ice-binding protein C-terminal" evidence="2">
    <location>
        <begin position="208"/>
        <end position="232"/>
    </location>
</feature>
<feature type="chain" id="PRO_5021948091" evidence="1">
    <location>
        <begin position="24"/>
        <end position="234"/>
    </location>
</feature>
<feature type="signal peptide" evidence="1">
    <location>
        <begin position="1"/>
        <end position="23"/>
    </location>
</feature>
<evidence type="ECO:0000313" key="3">
    <source>
        <dbReference type="EMBL" id="TQV78975.1"/>
    </source>
</evidence>
<keyword evidence="1" id="KW-0732">Signal</keyword>
<name>A0A545TP27_9PROT</name>
<reference evidence="3 4" key="1">
    <citation type="submission" date="2019-06" db="EMBL/GenBank/DDBJ databases">
        <title>Whole genome sequence for Rhodospirillaceae sp. R148.</title>
        <authorList>
            <person name="Wang G."/>
        </authorList>
    </citation>
    <scope>NUCLEOTIDE SEQUENCE [LARGE SCALE GENOMIC DNA]</scope>
    <source>
        <strain evidence="3 4">R148</strain>
    </source>
</reference>
<dbReference type="RefSeq" id="WP_142897198.1">
    <property type="nucleotide sequence ID" value="NZ_ML660056.1"/>
</dbReference>
<comment type="caution">
    <text evidence="3">The sequence shown here is derived from an EMBL/GenBank/DDBJ whole genome shotgun (WGS) entry which is preliminary data.</text>
</comment>
<keyword evidence="4" id="KW-1185">Reference proteome</keyword>
<gene>
    <name evidence="3" type="ORF">FKG95_14925</name>
</gene>
<proteinExistence type="predicted"/>